<dbReference type="AlphaFoldDB" id="A0A5N3P9Q0"/>
<evidence type="ECO:0000313" key="8">
    <source>
        <dbReference type="Proteomes" id="UP000325684"/>
    </source>
</evidence>
<dbReference type="GO" id="GO:0020037">
    <property type="term" value="F:heme binding"/>
    <property type="evidence" value="ECO:0007669"/>
    <property type="project" value="InterPro"/>
</dbReference>
<dbReference type="InterPro" id="IPR051459">
    <property type="entry name" value="Cytochrome_c-type_DH"/>
</dbReference>
<feature type="chain" id="PRO_5024363275" evidence="5">
    <location>
        <begin position="22"/>
        <end position="164"/>
    </location>
</feature>
<evidence type="ECO:0000313" key="7">
    <source>
        <dbReference type="EMBL" id="KAB0266411.1"/>
    </source>
</evidence>
<proteinExistence type="predicted"/>
<keyword evidence="1 4" id="KW-0349">Heme</keyword>
<organism evidence="7 8">
    <name type="scientific">Microvirga brassicacearum</name>
    <dbReference type="NCBI Taxonomy" id="2580413"/>
    <lineage>
        <taxon>Bacteria</taxon>
        <taxon>Pseudomonadati</taxon>
        <taxon>Pseudomonadota</taxon>
        <taxon>Alphaproteobacteria</taxon>
        <taxon>Hyphomicrobiales</taxon>
        <taxon>Methylobacteriaceae</taxon>
        <taxon>Microvirga</taxon>
    </lineage>
</organism>
<name>A0A5N3P9Q0_9HYPH</name>
<dbReference type="Proteomes" id="UP000325684">
    <property type="component" value="Unassembled WGS sequence"/>
</dbReference>
<dbReference type="EMBL" id="VCMV01000021">
    <property type="protein sequence ID" value="KAB0266411.1"/>
    <property type="molecule type" value="Genomic_DNA"/>
</dbReference>
<dbReference type="SUPFAM" id="SSF46626">
    <property type="entry name" value="Cytochrome c"/>
    <property type="match status" value="1"/>
</dbReference>
<dbReference type="PROSITE" id="PS51007">
    <property type="entry name" value="CYTC"/>
    <property type="match status" value="1"/>
</dbReference>
<evidence type="ECO:0000256" key="2">
    <source>
        <dbReference type="ARBA" id="ARBA00022723"/>
    </source>
</evidence>
<evidence type="ECO:0000256" key="3">
    <source>
        <dbReference type="ARBA" id="ARBA00023004"/>
    </source>
</evidence>
<evidence type="ECO:0000256" key="5">
    <source>
        <dbReference type="SAM" id="SignalP"/>
    </source>
</evidence>
<protein>
    <submittedName>
        <fullName evidence="7">Cytochrome c</fullName>
    </submittedName>
</protein>
<dbReference type="Pfam" id="PF00034">
    <property type="entry name" value="Cytochrom_C"/>
    <property type="match status" value="1"/>
</dbReference>
<evidence type="ECO:0000259" key="6">
    <source>
        <dbReference type="PROSITE" id="PS51007"/>
    </source>
</evidence>
<dbReference type="GO" id="GO:0046872">
    <property type="term" value="F:metal ion binding"/>
    <property type="evidence" value="ECO:0007669"/>
    <property type="project" value="UniProtKB-KW"/>
</dbReference>
<dbReference type="InterPro" id="IPR036909">
    <property type="entry name" value="Cyt_c-like_dom_sf"/>
</dbReference>
<feature type="domain" description="Cytochrome c" evidence="6">
    <location>
        <begin position="25"/>
        <end position="137"/>
    </location>
</feature>
<dbReference type="InterPro" id="IPR009056">
    <property type="entry name" value="Cyt_c-like_dom"/>
</dbReference>
<evidence type="ECO:0000256" key="1">
    <source>
        <dbReference type="ARBA" id="ARBA00022617"/>
    </source>
</evidence>
<dbReference type="PANTHER" id="PTHR35008:SF4">
    <property type="entry name" value="BLL4482 PROTEIN"/>
    <property type="match status" value="1"/>
</dbReference>
<keyword evidence="3 4" id="KW-0408">Iron</keyword>
<evidence type="ECO:0000256" key="4">
    <source>
        <dbReference type="PROSITE-ProRule" id="PRU00433"/>
    </source>
</evidence>
<dbReference type="GO" id="GO:0009055">
    <property type="term" value="F:electron transfer activity"/>
    <property type="evidence" value="ECO:0007669"/>
    <property type="project" value="InterPro"/>
</dbReference>
<dbReference type="PANTHER" id="PTHR35008">
    <property type="entry name" value="BLL4482 PROTEIN-RELATED"/>
    <property type="match status" value="1"/>
</dbReference>
<gene>
    <name evidence="7" type="ORF">FEZ63_13660</name>
</gene>
<keyword evidence="5" id="KW-0732">Signal</keyword>
<keyword evidence="8" id="KW-1185">Reference proteome</keyword>
<dbReference type="Gene3D" id="1.10.760.10">
    <property type="entry name" value="Cytochrome c-like domain"/>
    <property type="match status" value="1"/>
</dbReference>
<comment type="caution">
    <text evidence="7">The sequence shown here is derived from an EMBL/GenBank/DDBJ whole genome shotgun (WGS) entry which is preliminary data.</text>
</comment>
<dbReference type="OrthoDB" id="9811281at2"/>
<sequence>MHYVLKAMLAASLAVAGVTSAAAQSAPARGEYLAAIMDCAGCHTPGALFGKPDNERPLAGSEAGFQIPGLGIFHPPNLTPHPETGLGKWSENDIIKAVRGGVRPDGRQLAAAMPSHAYSKLTDADAKALAGYLKSLKPVPNQVPAPTGPTEKAKAPYLTIVMPQ</sequence>
<dbReference type="RefSeq" id="WP_150945351.1">
    <property type="nucleotide sequence ID" value="NZ_VCMV01000021.1"/>
</dbReference>
<accession>A0A5N3P9Q0</accession>
<keyword evidence="2 4" id="KW-0479">Metal-binding</keyword>
<feature type="signal peptide" evidence="5">
    <location>
        <begin position="1"/>
        <end position="21"/>
    </location>
</feature>
<reference evidence="7 8" key="1">
    <citation type="journal article" date="2019" name="Microorganisms">
        <title>Genome Insights into the Novel Species Microvirga brassicacearum, a Rapeseed Endophyte with Biotechnological Potential.</title>
        <authorList>
            <person name="Jimenez-Gomez A."/>
            <person name="Saati-Santamaria Z."/>
            <person name="Igual J.M."/>
            <person name="Rivas R."/>
            <person name="Mateos P.F."/>
            <person name="Garcia-Fraile P."/>
        </authorList>
    </citation>
    <scope>NUCLEOTIDE SEQUENCE [LARGE SCALE GENOMIC DNA]</scope>
    <source>
        <strain evidence="7 8">CDVBN77</strain>
    </source>
</reference>